<evidence type="ECO:0000256" key="4">
    <source>
        <dbReference type="ARBA" id="ARBA00022729"/>
    </source>
</evidence>
<sequence length="83" mass="7817">MKNLKRIAALSLMAGGIAVAGAGVASASGATGAQATGKATGSPGILSGNVVQLPVDVAANVVGNSVNVLGLGNAAFDNEAANR</sequence>
<feature type="domain" description="Chaplin" evidence="9">
    <location>
        <begin position="42"/>
        <end position="82"/>
    </location>
</feature>
<dbReference type="Pfam" id="PF03777">
    <property type="entry name" value="ChpA-C"/>
    <property type="match status" value="1"/>
</dbReference>
<name>A0ABW2GKS7_9ACTN</name>
<dbReference type="Proteomes" id="UP001596413">
    <property type="component" value="Unassembled WGS sequence"/>
</dbReference>
<reference evidence="11" key="1">
    <citation type="journal article" date="2019" name="Int. J. Syst. Evol. Microbiol.">
        <title>The Global Catalogue of Microorganisms (GCM) 10K type strain sequencing project: providing services to taxonomists for standard genome sequencing and annotation.</title>
        <authorList>
            <consortium name="The Broad Institute Genomics Platform"/>
            <consortium name="The Broad Institute Genome Sequencing Center for Infectious Disease"/>
            <person name="Wu L."/>
            <person name="Ma J."/>
        </authorList>
    </citation>
    <scope>NUCLEOTIDE SEQUENCE [LARGE SCALE GENOMIC DNA]</scope>
    <source>
        <strain evidence="11">CGMCC 1.13681</strain>
    </source>
</reference>
<keyword evidence="4 8" id="KW-0732">Signal</keyword>
<feature type="signal peptide" evidence="8">
    <location>
        <begin position="1"/>
        <end position="20"/>
    </location>
</feature>
<keyword evidence="5" id="KW-0130">Cell adhesion</keyword>
<gene>
    <name evidence="10" type="ORF">ACFQLX_24840</name>
</gene>
<evidence type="ECO:0000256" key="2">
    <source>
        <dbReference type="ARBA" id="ARBA00022512"/>
    </source>
</evidence>
<evidence type="ECO:0000256" key="8">
    <source>
        <dbReference type="SAM" id="SignalP"/>
    </source>
</evidence>
<accession>A0ABW2GKS7</accession>
<dbReference type="RefSeq" id="WP_386418667.1">
    <property type="nucleotide sequence ID" value="NZ_JBHSZO010000062.1"/>
</dbReference>
<keyword evidence="3" id="KW-0964">Secreted</keyword>
<keyword evidence="2" id="KW-0134">Cell wall</keyword>
<comment type="caution">
    <text evidence="10">The sequence shown here is derived from an EMBL/GenBank/DDBJ whole genome shotgun (WGS) entry which is preliminary data.</text>
</comment>
<evidence type="ECO:0000256" key="1">
    <source>
        <dbReference type="ARBA" id="ARBA00004191"/>
    </source>
</evidence>
<evidence type="ECO:0000256" key="7">
    <source>
        <dbReference type="PROSITE-ProRule" id="PRU01232"/>
    </source>
</evidence>
<keyword evidence="6 7" id="KW-0034">Amyloid</keyword>
<evidence type="ECO:0000256" key="5">
    <source>
        <dbReference type="ARBA" id="ARBA00022889"/>
    </source>
</evidence>
<protein>
    <submittedName>
        <fullName evidence="10">Chaplin</fullName>
    </submittedName>
</protein>
<evidence type="ECO:0000313" key="11">
    <source>
        <dbReference type="Proteomes" id="UP001596413"/>
    </source>
</evidence>
<keyword evidence="11" id="KW-1185">Reference proteome</keyword>
<evidence type="ECO:0000259" key="9">
    <source>
        <dbReference type="PROSITE" id="PS51884"/>
    </source>
</evidence>
<dbReference type="EMBL" id="JBHSZO010000062">
    <property type="protein sequence ID" value="MFC7221365.1"/>
    <property type="molecule type" value="Genomic_DNA"/>
</dbReference>
<organism evidence="10 11">
    <name type="scientific">Streptomyces polyrhachis</name>
    <dbReference type="NCBI Taxonomy" id="1282885"/>
    <lineage>
        <taxon>Bacteria</taxon>
        <taxon>Bacillati</taxon>
        <taxon>Actinomycetota</taxon>
        <taxon>Actinomycetes</taxon>
        <taxon>Kitasatosporales</taxon>
        <taxon>Streptomycetaceae</taxon>
        <taxon>Streptomyces</taxon>
    </lineage>
</organism>
<comment type="subcellular location">
    <subcellularLocation>
        <location evidence="1">Secreted</location>
        <location evidence="1">Cell wall</location>
    </subcellularLocation>
</comment>
<dbReference type="InterPro" id="IPR005528">
    <property type="entry name" value="ChpA-H"/>
</dbReference>
<feature type="chain" id="PRO_5046007442" evidence="8">
    <location>
        <begin position="21"/>
        <end position="83"/>
    </location>
</feature>
<proteinExistence type="predicted"/>
<evidence type="ECO:0000313" key="10">
    <source>
        <dbReference type="EMBL" id="MFC7221365.1"/>
    </source>
</evidence>
<evidence type="ECO:0000256" key="6">
    <source>
        <dbReference type="ARBA" id="ARBA00023087"/>
    </source>
</evidence>
<evidence type="ECO:0000256" key="3">
    <source>
        <dbReference type="ARBA" id="ARBA00022525"/>
    </source>
</evidence>
<dbReference type="PROSITE" id="PS51884">
    <property type="entry name" value="CHAPLIN"/>
    <property type="match status" value="1"/>
</dbReference>